<feature type="region of interest" description="Disordered" evidence="1">
    <location>
        <begin position="1"/>
        <end position="31"/>
    </location>
</feature>
<dbReference type="AlphaFoldDB" id="A0A2I0L3B7"/>
<feature type="compositionally biased region" description="Polar residues" evidence="1">
    <location>
        <begin position="1"/>
        <end position="13"/>
    </location>
</feature>
<accession>A0A2I0L3B7</accession>
<sequence length="238" mass="25790">MAEENQSGISEEINSPPPVHSQSPATQVLPPPLLYAPPAPATLASSLIHDAACVATLEGNVASLQSTVDLMAANMAEMMSLLRGPNHAASSSTPPPTHGSTVDPTFWVSPTHMQESGNVTAPAPIVQPVPIPPPAPLPTNFPPEAKTEHEQRFKKIEETVKALQAGDSHHSTNYLDLNLFPDMPLPPKIKVPDFKKCDGTSDPQNHLRHYQGRMRQYWEYEQFVVATFQESLSGPALN</sequence>
<protein>
    <submittedName>
        <fullName evidence="2">Uncharacterized protein</fullName>
    </submittedName>
</protein>
<keyword evidence="3" id="KW-1185">Reference proteome</keyword>
<organism evidence="2 3">
    <name type="scientific">Punica granatum</name>
    <name type="common">Pomegranate</name>
    <dbReference type="NCBI Taxonomy" id="22663"/>
    <lineage>
        <taxon>Eukaryota</taxon>
        <taxon>Viridiplantae</taxon>
        <taxon>Streptophyta</taxon>
        <taxon>Embryophyta</taxon>
        <taxon>Tracheophyta</taxon>
        <taxon>Spermatophyta</taxon>
        <taxon>Magnoliopsida</taxon>
        <taxon>eudicotyledons</taxon>
        <taxon>Gunneridae</taxon>
        <taxon>Pentapetalae</taxon>
        <taxon>rosids</taxon>
        <taxon>malvids</taxon>
        <taxon>Myrtales</taxon>
        <taxon>Lythraceae</taxon>
        <taxon>Punica</taxon>
    </lineage>
</organism>
<evidence type="ECO:0000256" key="1">
    <source>
        <dbReference type="SAM" id="MobiDB-lite"/>
    </source>
</evidence>
<dbReference type="EMBL" id="PGOL01000183">
    <property type="protein sequence ID" value="PKI75201.1"/>
    <property type="molecule type" value="Genomic_DNA"/>
</dbReference>
<dbReference type="Proteomes" id="UP000233551">
    <property type="component" value="Unassembled WGS sequence"/>
</dbReference>
<comment type="caution">
    <text evidence="2">The sequence shown here is derived from an EMBL/GenBank/DDBJ whole genome shotgun (WGS) entry which is preliminary data.</text>
</comment>
<reference evidence="2 3" key="1">
    <citation type="submission" date="2017-11" db="EMBL/GenBank/DDBJ databases">
        <title>De-novo sequencing of pomegranate (Punica granatum L.) genome.</title>
        <authorList>
            <person name="Akparov Z."/>
            <person name="Amiraslanov A."/>
            <person name="Hajiyeva S."/>
            <person name="Abbasov M."/>
            <person name="Kaur K."/>
            <person name="Hamwieh A."/>
            <person name="Solovyev V."/>
            <person name="Salamov A."/>
            <person name="Braich B."/>
            <person name="Kosarev P."/>
            <person name="Mahmoud A."/>
            <person name="Hajiyev E."/>
            <person name="Babayeva S."/>
            <person name="Izzatullayeva V."/>
            <person name="Mammadov A."/>
            <person name="Mammadov A."/>
            <person name="Sharifova S."/>
            <person name="Ojaghi J."/>
            <person name="Eynullazada K."/>
            <person name="Bayramov B."/>
            <person name="Abdulazimova A."/>
            <person name="Shahmuradov I."/>
        </authorList>
    </citation>
    <scope>NUCLEOTIDE SEQUENCE [LARGE SCALE GENOMIC DNA]</scope>
    <source>
        <strain evidence="3">cv. AG2017</strain>
        <tissue evidence="2">Leaf</tissue>
    </source>
</reference>
<evidence type="ECO:0000313" key="3">
    <source>
        <dbReference type="Proteomes" id="UP000233551"/>
    </source>
</evidence>
<gene>
    <name evidence="2" type="ORF">CRG98_004425</name>
</gene>
<evidence type="ECO:0000313" key="2">
    <source>
        <dbReference type="EMBL" id="PKI75201.1"/>
    </source>
</evidence>
<proteinExistence type="predicted"/>
<name>A0A2I0L3B7_PUNGR</name>